<gene>
    <name evidence="2" type="ORF">XM53_20980</name>
</gene>
<evidence type="ECO:0000313" key="2">
    <source>
        <dbReference type="EMBL" id="KRS10490.1"/>
    </source>
</evidence>
<dbReference type="Gene3D" id="2.170.16.10">
    <property type="entry name" value="Hedgehog/Intein (Hint) domain"/>
    <property type="match status" value="1"/>
</dbReference>
<dbReference type="InterPro" id="IPR028992">
    <property type="entry name" value="Hedgehog/Intein_dom"/>
</dbReference>
<organism evidence="2 3">
    <name type="scientific">Roseovarius atlanticus</name>
    <dbReference type="NCBI Taxonomy" id="1641875"/>
    <lineage>
        <taxon>Bacteria</taxon>
        <taxon>Pseudomonadati</taxon>
        <taxon>Pseudomonadota</taxon>
        <taxon>Alphaproteobacteria</taxon>
        <taxon>Rhodobacterales</taxon>
        <taxon>Roseobacteraceae</taxon>
        <taxon>Roseovarius</taxon>
    </lineage>
</organism>
<evidence type="ECO:0000313" key="3">
    <source>
        <dbReference type="Proteomes" id="UP000051295"/>
    </source>
</evidence>
<comment type="caution">
    <text evidence="2">The sequence shown here is derived from an EMBL/GenBank/DDBJ whole genome shotgun (WGS) entry which is preliminary data.</text>
</comment>
<name>A0A0T5NNF0_9RHOB</name>
<reference evidence="2 3" key="1">
    <citation type="submission" date="2015-04" db="EMBL/GenBank/DDBJ databases">
        <title>The draft genome sequence of Roseovarius sp.R12b.</title>
        <authorList>
            <person name="Li G."/>
            <person name="Lai Q."/>
            <person name="Shao Z."/>
            <person name="Yan P."/>
        </authorList>
    </citation>
    <scope>NUCLEOTIDE SEQUENCE [LARGE SCALE GENOMIC DNA]</scope>
    <source>
        <strain evidence="2 3">R12B</strain>
    </source>
</reference>
<dbReference type="PROSITE" id="PS50817">
    <property type="entry name" value="INTEIN_N_TER"/>
    <property type="match status" value="1"/>
</dbReference>
<dbReference type="Proteomes" id="UP000051295">
    <property type="component" value="Unassembled WGS sequence"/>
</dbReference>
<protein>
    <recommendedName>
        <fullName evidence="1">Hedgehog/Intein (Hint) domain-containing protein</fullName>
    </recommendedName>
</protein>
<dbReference type="PATRIC" id="fig|1641875.4.peg.3269"/>
<dbReference type="EMBL" id="LAXJ01000031">
    <property type="protein sequence ID" value="KRS10490.1"/>
    <property type="molecule type" value="Genomic_DNA"/>
</dbReference>
<dbReference type="InterPro" id="IPR006141">
    <property type="entry name" value="Intein_N"/>
</dbReference>
<dbReference type="InterPro" id="IPR036844">
    <property type="entry name" value="Hint_dom_sf"/>
</dbReference>
<dbReference type="AlphaFoldDB" id="A0A0T5NNF0"/>
<dbReference type="Pfam" id="PF13403">
    <property type="entry name" value="Hint_2"/>
    <property type="match status" value="1"/>
</dbReference>
<sequence>MTLSIDNIEKAMICFTPGTQIATSKGMIRVEDLRGDEKVITRDNAYQRLIWVGRQDLRSEELSLLPYLQPILIRKDAIDTGVPNRDILVSPNHRILIRSNRAASEFGHKEVLVAARDLMCIRGVDRIQTQEVSYIHLLFERHELIMSDVLWTESLQLGPRAISGLGRQGQEEIRELFPKLEGYTSRDTYQQVRRCLSSDEVRMIAR</sequence>
<evidence type="ECO:0000259" key="1">
    <source>
        <dbReference type="Pfam" id="PF13403"/>
    </source>
</evidence>
<dbReference type="STRING" id="1641875.XM53_20980"/>
<feature type="domain" description="Hedgehog/Intein (Hint)" evidence="1">
    <location>
        <begin position="13"/>
        <end position="158"/>
    </location>
</feature>
<keyword evidence="3" id="KW-1185">Reference proteome</keyword>
<dbReference type="SUPFAM" id="SSF51294">
    <property type="entry name" value="Hedgehog/intein (Hint) domain"/>
    <property type="match status" value="1"/>
</dbReference>
<dbReference type="GO" id="GO:0016539">
    <property type="term" value="P:intein-mediated protein splicing"/>
    <property type="evidence" value="ECO:0007669"/>
    <property type="project" value="InterPro"/>
</dbReference>
<accession>A0A0T5NNF0</accession>
<proteinExistence type="predicted"/>